<protein>
    <submittedName>
        <fullName evidence="2">Uncharacterized protein</fullName>
    </submittedName>
</protein>
<dbReference type="Gene3D" id="1.20.5.170">
    <property type="match status" value="1"/>
</dbReference>
<dbReference type="Proteomes" id="UP001275315">
    <property type="component" value="Unassembled WGS sequence"/>
</dbReference>
<name>A0ABU5CT55_9BACI</name>
<keyword evidence="3" id="KW-1185">Reference proteome</keyword>
<evidence type="ECO:0000256" key="1">
    <source>
        <dbReference type="SAM" id="Coils"/>
    </source>
</evidence>
<evidence type="ECO:0000313" key="2">
    <source>
        <dbReference type="EMBL" id="MDY0409004.1"/>
    </source>
</evidence>
<accession>A0ABU5CT55</accession>
<sequence length="126" mass="14971">MQQILTEMQGVLAKLKREINSIEGSDSITKLNELLTFQQRLMDVFQHIHETQFDVEQEVSLLREENQLVKQDIHKVQKDNQRYKKELARLKKEQAEIRQELAIMRKEYNLRAKYGDPHFGIGNIVH</sequence>
<dbReference type="EMBL" id="JAWDIQ010000001">
    <property type="protein sequence ID" value="MDY0409004.1"/>
    <property type="molecule type" value="Genomic_DNA"/>
</dbReference>
<dbReference type="RefSeq" id="WP_320379702.1">
    <property type="nucleotide sequence ID" value="NZ_JAWDIQ010000001.1"/>
</dbReference>
<organism evidence="2 3">
    <name type="scientific">Paracerasibacillus soli</name>
    <dbReference type="NCBI Taxonomy" id="480284"/>
    <lineage>
        <taxon>Bacteria</taxon>
        <taxon>Bacillati</taxon>
        <taxon>Bacillota</taxon>
        <taxon>Bacilli</taxon>
        <taxon>Bacillales</taxon>
        <taxon>Bacillaceae</taxon>
        <taxon>Paracerasibacillus</taxon>
    </lineage>
</organism>
<feature type="coiled-coil region" evidence="1">
    <location>
        <begin position="66"/>
        <end position="107"/>
    </location>
</feature>
<proteinExistence type="predicted"/>
<keyword evidence="1" id="KW-0175">Coiled coil</keyword>
<comment type="caution">
    <text evidence="2">The sequence shown here is derived from an EMBL/GenBank/DDBJ whole genome shotgun (WGS) entry which is preliminary data.</text>
</comment>
<evidence type="ECO:0000313" key="3">
    <source>
        <dbReference type="Proteomes" id="UP001275315"/>
    </source>
</evidence>
<reference evidence="2 3" key="1">
    <citation type="submission" date="2023-10" db="EMBL/GenBank/DDBJ databases">
        <title>Virgibacillus soli CC-YMP-6 genome.</title>
        <authorList>
            <person name="Miliotis G."/>
            <person name="Sengupta P."/>
            <person name="Hameed A."/>
            <person name="Chuvochina M."/>
            <person name="Mcdonagh F."/>
            <person name="Simpson A.C."/>
            <person name="Singh N.K."/>
            <person name="Rekha P.D."/>
            <person name="Raman K."/>
            <person name="Hugenholtz P."/>
            <person name="Venkateswaran K."/>
        </authorList>
    </citation>
    <scope>NUCLEOTIDE SEQUENCE [LARGE SCALE GENOMIC DNA]</scope>
    <source>
        <strain evidence="2 3">CC-YMP-6</strain>
    </source>
</reference>
<gene>
    <name evidence="2" type="ORF">RWD45_11100</name>
</gene>